<feature type="compositionally biased region" description="Low complexity" evidence="3">
    <location>
        <begin position="78"/>
        <end position="87"/>
    </location>
</feature>
<reference evidence="4" key="1">
    <citation type="submission" date="2024-02" db="EMBL/GenBank/DDBJ databases">
        <authorList>
            <consortium name="ELIXIR-Norway"/>
            <consortium name="Elixir Norway"/>
        </authorList>
    </citation>
    <scope>NUCLEOTIDE SEQUENCE</scope>
</reference>
<protein>
    <submittedName>
        <fullName evidence="4">Uncharacterized protein</fullName>
    </submittedName>
</protein>
<proteinExistence type="predicted"/>
<dbReference type="Pfam" id="PF03514">
    <property type="entry name" value="GRAS"/>
    <property type="match status" value="1"/>
</dbReference>
<gene>
    <name evidence="4" type="ORF">CSSPJE1EN1_LOCUS3005</name>
</gene>
<organism evidence="4 5">
    <name type="scientific">Sphagnum jensenii</name>
    <dbReference type="NCBI Taxonomy" id="128206"/>
    <lineage>
        <taxon>Eukaryota</taxon>
        <taxon>Viridiplantae</taxon>
        <taxon>Streptophyta</taxon>
        <taxon>Embryophyta</taxon>
        <taxon>Bryophyta</taxon>
        <taxon>Sphagnophytina</taxon>
        <taxon>Sphagnopsida</taxon>
        <taxon>Sphagnales</taxon>
        <taxon>Sphagnaceae</taxon>
        <taxon>Sphagnum</taxon>
    </lineage>
</organism>
<name>A0ABP0VST1_9BRYO</name>
<dbReference type="Proteomes" id="UP001497444">
    <property type="component" value="Chromosome 10"/>
</dbReference>
<evidence type="ECO:0000256" key="1">
    <source>
        <dbReference type="ARBA" id="ARBA00023015"/>
    </source>
</evidence>
<feature type="region of interest" description="Disordered" evidence="3">
    <location>
        <begin position="77"/>
        <end position="112"/>
    </location>
</feature>
<dbReference type="PROSITE" id="PS50985">
    <property type="entry name" value="GRAS"/>
    <property type="match status" value="1"/>
</dbReference>
<evidence type="ECO:0000256" key="3">
    <source>
        <dbReference type="SAM" id="MobiDB-lite"/>
    </source>
</evidence>
<keyword evidence="2" id="KW-0804">Transcription</keyword>
<evidence type="ECO:0000313" key="5">
    <source>
        <dbReference type="Proteomes" id="UP001497444"/>
    </source>
</evidence>
<keyword evidence="1" id="KW-0805">Transcription regulation</keyword>
<keyword evidence="5" id="KW-1185">Reference proteome</keyword>
<dbReference type="InterPro" id="IPR005202">
    <property type="entry name" value="TF_GRAS"/>
</dbReference>
<evidence type="ECO:0000313" key="4">
    <source>
        <dbReference type="EMBL" id="CAK9257527.1"/>
    </source>
</evidence>
<dbReference type="PANTHER" id="PTHR31636">
    <property type="entry name" value="OSJNBA0084A10.13 PROTEIN-RELATED"/>
    <property type="match status" value="1"/>
</dbReference>
<dbReference type="EMBL" id="OZ020105">
    <property type="protein sequence ID" value="CAK9257527.1"/>
    <property type="molecule type" value="Genomic_DNA"/>
</dbReference>
<sequence>MQGSNQSKGDFSPLTTQLQQAWLQSQIPKVQKRRLSTMIPAAAAQSRLGSSYSYFAAESFADSGYLSSIFPGLARSSQQQQQQQQQQIVPTTQKPSSAAFLERSCDQSSSGFPGRPVLPMLSSYSTKTSNFPANRAAASLVRNIHHPHRSLSTSIVEGSGLEEFSGLSSSQRRASSSSFLFSANLSFPPSRYSVQPSSNALLVPGAAARCLPELDSIAASDSPLSAPLLDNILCMDEDMVQAKNIAESSLMGHNSVPETSSSSSTAEIVDYDNSWIDDMILGTLPEQQTAQAQTAEWLIQEYTRSLSVLVADVSRASQSLQSPGNLWENGLDSCYSEYMFEVLNVDQYIEREAQAPARIDYRQSLPSLESHETVIPSAAKCWFEATSYAPDLPRVDLADLLLRCAKMVEKNDVRKANDLIGELREHSSAYGNGVQRMAYYFMEALVARLSGTGGQLYAAICGNRPPLAKLLKAYCLYVDNVPYTKLNHLFSTATILDAFKGASCVHVIDYGINHGVQWACLIQHLATRPEGPPHLRITGIDRQQPGFSSSERVIETGRRLTEFAKMWQLPFEYHAFAEKWENITTAQLALRHDEVLAVNCFKLHYLLDESVMVDSPRKIVLNRIRSLNPKVFIEGVVSAGYNAPFFMSRYHECMKHFSVMFDAVEGSLPPDDPDRVLLERERFGREILNIVACEGLERVERAESYRQWQSRTQRAGFIQRPLNLPILSQMKAMMGSYHKDFGIGEDGGWILTGWKNHIVHGLSAWEPNPLVTNH</sequence>
<accession>A0ABP0VST1</accession>
<evidence type="ECO:0000256" key="2">
    <source>
        <dbReference type="ARBA" id="ARBA00023163"/>
    </source>
</evidence>